<dbReference type="GO" id="GO:0006284">
    <property type="term" value="P:base-excision repair"/>
    <property type="evidence" value="ECO:0007669"/>
    <property type="project" value="InterPro"/>
</dbReference>
<dbReference type="GO" id="GO:0008725">
    <property type="term" value="F:DNA-3-methyladenine glycosylase activity"/>
    <property type="evidence" value="ECO:0007669"/>
    <property type="project" value="InterPro"/>
</dbReference>
<dbReference type="GO" id="GO:0046872">
    <property type="term" value="F:metal ion binding"/>
    <property type="evidence" value="ECO:0007669"/>
    <property type="project" value="UniProtKB-KW"/>
</dbReference>
<sequence>MCNPGVRARHGAVAQIDGRPVLQPASNRVLTPETGHPLKKLPLQKPFAASTTLSTSSNENTIRLDTSVVLASRPVAAPATVEKREGEKPLSPKVAQVNLGPAVAKKKAPKKSSSSHSWSSPFVSREKVTVPGSIAAAQREKATLLQAQRKMKIAHYGRVPGKVVPLSSSPPASTDAGGPDDSNRCCLITSNSDPIYIAYHDEEWGVPVHDDRMLFELLVLAGAQAGLDWTTILRKREEYRAAFAGFEAEVVAGFSEKKMASISAEYGMDLGRVRSVVNNAKCILEVRKEMGSLDGYIWAFINNRPIFTQYSSCRKIPAKTSKSEAISKDMVRRGFRLVGPTVAHSFMQAAGLTVDHLLSCPRRRLLLLQHGGAAVEGGSGLTEAAST</sequence>
<dbReference type="OrthoDB" id="3941538at2759"/>
<feature type="binding site" evidence="1">
    <location>
        <position position="200"/>
    </location>
    <ligand>
        <name>Zn(2+)</name>
        <dbReference type="ChEBI" id="CHEBI:29105"/>
    </ligand>
</feature>
<dbReference type="InterPro" id="IPR011257">
    <property type="entry name" value="DNA_glycosylase"/>
</dbReference>
<dbReference type="PANTHER" id="PTHR31116:SF4">
    <property type="entry name" value="DNA GLYCOSYLASE SUPERFAMILY PROTEIN"/>
    <property type="match status" value="1"/>
</dbReference>
<organism evidence="3 4">
    <name type="scientific">Colocasia esculenta</name>
    <name type="common">Wild taro</name>
    <name type="synonym">Arum esculentum</name>
    <dbReference type="NCBI Taxonomy" id="4460"/>
    <lineage>
        <taxon>Eukaryota</taxon>
        <taxon>Viridiplantae</taxon>
        <taxon>Streptophyta</taxon>
        <taxon>Embryophyta</taxon>
        <taxon>Tracheophyta</taxon>
        <taxon>Spermatophyta</taxon>
        <taxon>Magnoliopsida</taxon>
        <taxon>Liliopsida</taxon>
        <taxon>Araceae</taxon>
        <taxon>Aroideae</taxon>
        <taxon>Colocasieae</taxon>
        <taxon>Colocasia</taxon>
    </lineage>
</organism>
<feature type="binding site" evidence="1">
    <location>
        <position position="360"/>
    </location>
    <ligand>
        <name>Zn(2+)</name>
        <dbReference type="ChEBI" id="CHEBI:29105"/>
    </ligand>
</feature>
<dbReference type="Pfam" id="PF03352">
    <property type="entry name" value="Adenine_glyco"/>
    <property type="match status" value="1"/>
</dbReference>
<feature type="compositionally biased region" description="Basic and acidic residues" evidence="2">
    <location>
        <begin position="81"/>
        <end position="90"/>
    </location>
</feature>
<feature type="binding site" evidence="1">
    <location>
        <position position="185"/>
    </location>
    <ligand>
        <name>Zn(2+)</name>
        <dbReference type="ChEBI" id="CHEBI:29105"/>
    </ligand>
</feature>
<keyword evidence="1" id="KW-0862">Zinc</keyword>
<dbReference type="SUPFAM" id="SSF48150">
    <property type="entry name" value="DNA-glycosylase"/>
    <property type="match status" value="1"/>
</dbReference>
<name>A0A843WV60_COLES</name>
<protein>
    <recommendedName>
        <fullName evidence="5">DNA-3-methyladenine glycosylase I</fullName>
    </recommendedName>
</protein>
<reference evidence="3" key="1">
    <citation type="submission" date="2017-07" db="EMBL/GenBank/DDBJ databases">
        <title>Taro Niue Genome Assembly and Annotation.</title>
        <authorList>
            <person name="Atibalentja N."/>
            <person name="Keating K."/>
            <person name="Fields C.J."/>
        </authorList>
    </citation>
    <scope>NUCLEOTIDE SEQUENCE</scope>
    <source>
        <strain evidence="3">Niue_2</strain>
        <tissue evidence="3">Leaf</tissue>
    </source>
</reference>
<accession>A0A843WV60</accession>
<dbReference type="PANTHER" id="PTHR31116">
    <property type="entry name" value="OS04G0501200 PROTEIN"/>
    <property type="match status" value="1"/>
</dbReference>
<evidence type="ECO:0000256" key="1">
    <source>
        <dbReference type="PIRSR" id="PIRSR605019-1"/>
    </source>
</evidence>
<evidence type="ECO:0000313" key="4">
    <source>
        <dbReference type="Proteomes" id="UP000652761"/>
    </source>
</evidence>
<dbReference type="InterPro" id="IPR005019">
    <property type="entry name" value="Adenine_glyco"/>
</dbReference>
<dbReference type="AlphaFoldDB" id="A0A843WV60"/>
<dbReference type="Proteomes" id="UP000652761">
    <property type="component" value="Unassembled WGS sequence"/>
</dbReference>
<dbReference type="Gene3D" id="1.10.340.30">
    <property type="entry name" value="Hypothetical protein, domain 2"/>
    <property type="match status" value="1"/>
</dbReference>
<evidence type="ECO:0000256" key="2">
    <source>
        <dbReference type="SAM" id="MobiDB-lite"/>
    </source>
</evidence>
<feature type="binding site" evidence="1">
    <location>
        <position position="356"/>
    </location>
    <ligand>
        <name>Zn(2+)</name>
        <dbReference type="ChEBI" id="CHEBI:29105"/>
    </ligand>
</feature>
<feature type="region of interest" description="Disordered" evidence="2">
    <location>
        <begin position="78"/>
        <end position="122"/>
    </location>
</feature>
<dbReference type="EMBL" id="NMUH01005089">
    <property type="protein sequence ID" value="MQM11766.1"/>
    <property type="molecule type" value="Genomic_DNA"/>
</dbReference>
<proteinExistence type="predicted"/>
<evidence type="ECO:0000313" key="3">
    <source>
        <dbReference type="EMBL" id="MQM11766.1"/>
    </source>
</evidence>
<keyword evidence="4" id="KW-1185">Reference proteome</keyword>
<evidence type="ECO:0008006" key="5">
    <source>
        <dbReference type="Google" id="ProtNLM"/>
    </source>
</evidence>
<keyword evidence="1" id="KW-0479">Metal-binding</keyword>
<gene>
    <name evidence="3" type="ORF">Taro_044677</name>
</gene>
<feature type="compositionally biased region" description="Low complexity" evidence="2">
    <location>
        <begin position="111"/>
        <end position="121"/>
    </location>
</feature>
<comment type="caution">
    <text evidence="3">The sequence shown here is derived from an EMBL/GenBank/DDBJ whole genome shotgun (WGS) entry which is preliminary data.</text>
</comment>